<evidence type="ECO:0000256" key="1">
    <source>
        <dbReference type="SAM" id="MobiDB-lite"/>
    </source>
</evidence>
<sequence>MSERSRGLLSDISWLQVTGSVLAAVTSAWLASRLGVAGTMIGVALGSFVATVGSAIYVRTLDRGKTLLAQTASGAVVERTVQDGEIAEALDEIAEAERSPVRSAEVVSEDERELPWRKIIITTIVVVIIALTTITTYELVSDKSLDGSRGTTIGDTFGGSKGAKDSKDSKDDTKDKGGSGGGDDGTKDTPDGPKPTATPEDGRSTAPAPTMSTPAPTATTPAPAPTPRPSASPTQSAPEPSAPTPQPAE</sequence>
<name>A0ABY5M4A1_9ACTN</name>
<keyword evidence="2" id="KW-0812">Transmembrane</keyword>
<evidence type="ECO:0000313" key="4">
    <source>
        <dbReference type="Proteomes" id="UP001316184"/>
    </source>
</evidence>
<feature type="compositionally biased region" description="Low complexity" evidence="1">
    <location>
        <begin position="194"/>
        <end position="221"/>
    </location>
</feature>
<dbReference type="RefSeq" id="WP_232399821.1">
    <property type="nucleotide sequence ID" value="NZ_CP102173.1"/>
</dbReference>
<dbReference type="EMBL" id="CP102173">
    <property type="protein sequence ID" value="UUP12302.1"/>
    <property type="molecule type" value="Genomic_DNA"/>
</dbReference>
<evidence type="ECO:0000256" key="2">
    <source>
        <dbReference type="SAM" id="Phobius"/>
    </source>
</evidence>
<feature type="transmembrane region" description="Helical" evidence="2">
    <location>
        <begin position="37"/>
        <end position="58"/>
    </location>
</feature>
<organism evidence="3 4">
    <name type="scientific">Aeromicrobium wangtongii</name>
    <dbReference type="NCBI Taxonomy" id="2969247"/>
    <lineage>
        <taxon>Bacteria</taxon>
        <taxon>Bacillati</taxon>
        <taxon>Actinomycetota</taxon>
        <taxon>Actinomycetes</taxon>
        <taxon>Propionibacteriales</taxon>
        <taxon>Nocardioidaceae</taxon>
        <taxon>Aeromicrobium</taxon>
    </lineage>
</organism>
<proteinExistence type="predicted"/>
<gene>
    <name evidence="3" type="ORF">NQV15_10580</name>
</gene>
<dbReference type="Proteomes" id="UP001316184">
    <property type="component" value="Chromosome"/>
</dbReference>
<keyword evidence="2" id="KW-1133">Transmembrane helix</keyword>
<protein>
    <submittedName>
        <fullName evidence="3">Uncharacterized protein</fullName>
    </submittedName>
</protein>
<accession>A0ABY5M4A1</accession>
<feature type="compositionally biased region" description="Basic and acidic residues" evidence="1">
    <location>
        <begin position="162"/>
        <end position="177"/>
    </location>
</feature>
<feature type="region of interest" description="Disordered" evidence="1">
    <location>
        <begin position="144"/>
        <end position="249"/>
    </location>
</feature>
<feature type="compositionally biased region" description="Pro residues" evidence="1">
    <location>
        <begin position="240"/>
        <end position="249"/>
    </location>
</feature>
<keyword evidence="2" id="KW-0472">Membrane</keyword>
<feature type="transmembrane region" description="Helical" evidence="2">
    <location>
        <begin position="119"/>
        <end position="140"/>
    </location>
</feature>
<feature type="transmembrane region" description="Helical" evidence="2">
    <location>
        <begin position="12"/>
        <end position="31"/>
    </location>
</feature>
<keyword evidence="4" id="KW-1185">Reference proteome</keyword>
<evidence type="ECO:0000313" key="3">
    <source>
        <dbReference type="EMBL" id="UUP12302.1"/>
    </source>
</evidence>
<reference evidence="3 4" key="1">
    <citation type="submission" date="2022-08" db="EMBL/GenBank/DDBJ databases">
        <title>novel species in genus Aeromicrobium.</title>
        <authorList>
            <person name="Ye L."/>
        </authorList>
    </citation>
    <scope>NUCLEOTIDE SEQUENCE [LARGE SCALE GENOMIC DNA]</scope>
    <source>
        <strain evidence="4">zg-Y1379</strain>
    </source>
</reference>